<dbReference type="InterPro" id="IPR018247">
    <property type="entry name" value="EF_Hand_1_Ca_BS"/>
</dbReference>
<feature type="signal peptide" evidence="2">
    <location>
        <begin position="1"/>
        <end position="22"/>
    </location>
</feature>
<sequence length="122" mass="13775">MKTTTIAMLLAALIVPAQVTLAAPKEREDPKKEREDPRKEDPKKEEERKKAEKAEKERKRDAVKDFLKQKDGNKDGSVSKDEYLADESDKEAAGKKFDEFNKNGDRALAKSEIEALLGLTDK</sequence>
<dbReference type="SUPFAM" id="SSF47473">
    <property type="entry name" value="EF-hand"/>
    <property type="match status" value="1"/>
</dbReference>
<dbReference type="PROSITE" id="PS00018">
    <property type="entry name" value="EF_HAND_1"/>
    <property type="match status" value="1"/>
</dbReference>
<evidence type="ECO:0000313" key="3">
    <source>
        <dbReference type="EMBL" id="MEK7953125.1"/>
    </source>
</evidence>
<name>A0ABU9AZF1_9BACT</name>
<accession>A0ABU9AZF1</accession>
<keyword evidence="2" id="KW-0732">Signal</keyword>
<evidence type="ECO:0000256" key="2">
    <source>
        <dbReference type="SAM" id="SignalP"/>
    </source>
</evidence>
<comment type="caution">
    <text evidence="3">The sequence shown here is derived from an EMBL/GenBank/DDBJ whole genome shotgun (WGS) entry which is preliminary data.</text>
</comment>
<protein>
    <recommendedName>
        <fullName evidence="5">EF-hand domain-containing protein</fullName>
    </recommendedName>
</protein>
<keyword evidence="4" id="KW-1185">Reference proteome</keyword>
<evidence type="ECO:0000313" key="4">
    <source>
        <dbReference type="Proteomes" id="UP001371305"/>
    </source>
</evidence>
<dbReference type="EMBL" id="JBBUKT010000010">
    <property type="protein sequence ID" value="MEK7953125.1"/>
    <property type="molecule type" value="Genomic_DNA"/>
</dbReference>
<reference evidence="3 4" key="1">
    <citation type="submission" date="2024-04" db="EMBL/GenBank/DDBJ databases">
        <title>Luteolibacter sp. isolated from soil.</title>
        <authorList>
            <person name="An J."/>
        </authorList>
    </citation>
    <scope>NUCLEOTIDE SEQUENCE [LARGE SCALE GENOMIC DNA]</scope>
    <source>
        <strain evidence="3 4">Y139</strain>
    </source>
</reference>
<proteinExistence type="predicted"/>
<evidence type="ECO:0008006" key="5">
    <source>
        <dbReference type="Google" id="ProtNLM"/>
    </source>
</evidence>
<organism evidence="3 4">
    <name type="scientific">Luteolibacter soli</name>
    <dbReference type="NCBI Taxonomy" id="3135280"/>
    <lineage>
        <taxon>Bacteria</taxon>
        <taxon>Pseudomonadati</taxon>
        <taxon>Verrucomicrobiota</taxon>
        <taxon>Verrucomicrobiia</taxon>
        <taxon>Verrucomicrobiales</taxon>
        <taxon>Verrucomicrobiaceae</taxon>
        <taxon>Luteolibacter</taxon>
    </lineage>
</organism>
<dbReference type="InterPro" id="IPR011992">
    <property type="entry name" value="EF-hand-dom_pair"/>
</dbReference>
<dbReference type="Gene3D" id="1.10.238.10">
    <property type="entry name" value="EF-hand"/>
    <property type="match status" value="1"/>
</dbReference>
<feature type="region of interest" description="Disordered" evidence="1">
    <location>
        <begin position="17"/>
        <end position="94"/>
    </location>
</feature>
<feature type="compositionally biased region" description="Basic and acidic residues" evidence="1">
    <location>
        <begin position="24"/>
        <end position="83"/>
    </location>
</feature>
<dbReference type="RefSeq" id="WP_341406889.1">
    <property type="nucleotide sequence ID" value="NZ_JBBUKT010000010.1"/>
</dbReference>
<gene>
    <name evidence="3" type="ORF">WKV53_21600</name>
</gene>
<feature type="chain" id="PRO_5047181804" description="EF-hand domain-containing protein" evidence="2">
    <location>
        <begin position="23"/>
        <end position="122"/>
    </location>
</feature>
<dbReference type="Proteomes" id="UP001371305">
    <property type="component" value="Unassembled WGS sequence"/>
</dbReference>
<evidence type="ECO:0000256" key="1">
    <source>
        <dbReference type="SAM" id="MobiDB-lite"/>
    </source>
</evidence>